<name>A0A9R0XCF8_TRITD</name>
<keyword evidence="3" id="KW-1185">Reference proteome</keyword>
<dbReference type="Proteomes" id="UP000324705">
    <property type="component" value="Chromosome 5B"/>
</dbReference>
<sequence length="122" mass="13666">MEQESGLGYSFHDLRKMPGHMHRNIKDVQIIGFCSAKSMVELTCHILENSKLLKCLKLSTCYNGEILCSYNNNGKCLPMSRGMMMEAHKALLAVERYILGKVPSTVELKVEEPCGRCNALVS</sequence>
<feature type="domain" description="At1g61320/AtMIF1 LRR" evidence="1">
    <location>
        <begin position="12"/>
        <end position="114"/>
    </location>
</feature>
<protein>
    <recommendedName>
        <fullName evidence="1">At1g61320/AtMIF1 LRR domain-containing protein</fullName>
    </recommendedName>
</protein>
<dbReference type="InterPro" id="IPR053772">
    <property type="entry name" value="At1g61320/At1g61330-like"/>
</dbReference>
<reference evidence="2 3" key="1">
    <citation type="submission" date="2017-09" db="EMBL/GenBank/DDBJ databases">
        <authorList>
            <consortium name="International Durum Wheat Genome Sequencing Consortium (IDWGSC)"/>
            <person name="Milanesi L."/>
        </authorList>
    </citation>
    <scope>NUCLEOTIDE SEQUENCE [LARGE SCALE GENOMIC DNA]</scope>
    <source>
        <strain evidence="3">cv. Svevo</strain>
    </source>
</reference>
<evidence type="ECO:0000259" key="1">
    <source>
        <dbReference type="Pfam" id="PF23622"/>
    </source>
</evidence>
<dbReference type="InterPro" id="IPR055357">
    <property type="entry name" value="LRR_At1g61320_AtMIF1"/>
</dbReference>
<dbReference type="Gramene" id="TRITD5Bv1G155030.1">
    <property type="protein sequence ID" value="TRITD5Bv1G155030.1"/>
    <property type="gene ID" value="TRITD5Bv1G155030"/>
</dbReference>
<organism evidence="2 3">
    <name type="scientific">Triticum turgidum subsp. durum</name>
    <name type="common">Durum wheat</name>
    <name type="synonym">Triticum durum</name>
    <dbReference type="NCBI Taxonomy" id="4567"/>
    <lineage>
        <taxon>Eukaryota</taxon>
        <taxon>Viridiplantae</taxon>
        <taxon>Streptophyta</taxon>
        <taxon>Embryophyta</taxon>
        <taxon>Tracheophyta</taxon>
        <taxon>Spermatophyta</taxon>
        <taxon>Magnoliopsida</taxon>
        <taxon>Liliopsida</taxon>
        <taxon>Poales</taxon>
        <taxon>Poaceae</taxon>
        <taxon>BOP clade</taxon>
        <taxon>Pooideae</taxon>
        <taxon>Triticodae</taxon>
        <taxon>Triticeae</taxon>
        <taxon>Triticinae</taxon>
        <taxon>Triticum</taxon>
    </lineage>
</organism>
<dbReference type="AlphaFoldDB" id="A0A9R0XCF8"/>
<dbReference type="PANTHER" id="PTHR34145">
    <property type="entry name" value="OS02G0105600 PROTEIN"/>
    <property type="match status" value="1"/>
</dbReference>
<evidence type="ECO:0000313" key="2">
    <source>
        <dbReference type="EMBL" id="VAI34055.1"/>
    </source>
</evidence>
<dbReference type="Pfam" id="PF23622">
    <property type="entry name" value="LRR_At1g61320_AtMIF1"/>
    <property type="match status" value="1"/>
</dbReference>
<gene>
    <name evidence="2" type="ORF">TRITD_5Bv1G155030</name>
</gene>
<dbReference type="PANTHER" id="PTHR34145:SF36">
    <property type="entry name" value="F-BOX DOMAIN-CONTAINING PROTEIN"/>
    <property type="match status" value="1"/>
</dbReference>
<evidence type="ECO:0000313" key="3">
    <source>
        <dbReference type="Proteomes" id="UP000324705"/>
    </source>
</evidence>
<proteinExistence type="predicted"/>
<dbReference type="OMA" id="GMIMEAH"/>
<dbReference type="EMBL" id="LT934120">
    <property type="protein sequence ID" value="VAI34055.1"/>
    <property type="molecule type" value="Genomic_DNA"/>
</dbReference>
<accession>A0A9R0XCF8</accession>